<evidence type="ECO:0000313" key="2">
    <source>
        <dbReference type="EMBL" id="MBW4329916.1"/>
    </source>
</evidence>
<feature type="transmembrane region" description="Helical" evidence="1">
    <location>
        <begin position="300"/>
        <end position="333"/>
    </location>
</feature>
<keyword evidence="2" id="KW-0808">Transferase</keyword>
<protein>
    <submittedName>
        <fullName evidence="2">Glycosyltransferase</fullName>
        <ecNumber evidence="2">2.4.-.-</ecNumber>
    </submittedName>
</protein>
<dbReference type="PANTHER" id="PTHR48090:SF7">
    <property type="entry name" value="RFBJ PROTEIN"/>
    <property type="match status" value="1"/>
</dbReference>
<dbReference type="EMBL" id="JAHWZX010000002">
    <property type="protein sequence ID" value="MBW4329916.1"/>
    <property type="molecule type" value="Genomic_DNA"/>
</dbReference>
<dbReference type="GO" id="GO:0016757">
    <property type="term" value="F:glycosyltransferase activity"/>
    <property type="evidence" value="ECO:0007669"/>
    <property type="project" value="UniProtKB-KW"/>
</dbReference>
<evidence type="ECO:0000313" key="3">
    <source>
        <dbReference type="Proteomes" id="UP001197214"/>
    </source>
</evidence>
<comment type="caution">
    <text evidence="2">The sequence shown here is derived from an EMBL/GenBank/DDBJ whole genome shotgun (WGS) entry which is preliminary data.</text>
</comment>
<dbReference type="InterPro" id="IPR050256">
    <property type="entry name" value="Glycosyltransferase_2"/>
</dbReference>
<dbReference type="RefSeq" id="WP_219237014.1">
    <property type="nucleotide sequence ID" value="NZ_JAHWZX010000002.1"/>
</dbReference>
<name>A0ABS6XIF2_9SPHN</name>
<accession>A0ABS6XIF2</accession>
<sequence length="392" mass="42651">MVALFLAIAAVVLLLLAAHPFVTYPLSLFWFARRRRPVPGMIESPRPSCAICISAYNEEKSIVAKVEQSLAMAERYGPATIHIYVDGCSDRTAELLQPYADRIDLVVSEERSGKTHGLNVLIERSQSDLLMFTDANVDSDADALVRLAQPFADPRIGCTTARLVYSNPDESATSFIGALYWRIEEAVKQIESDTLGVVGVDGASFMVRRSLYRSAPPDLIDDLYVTIGVMTAGATVVRVPEVVVQERSAVQAKEEFHRKMRISCQAMNVHRALRGELRKQPFIVRYGYTSHRLLKWLMPYFLLGAGLCALGAITAAFGWITGVAAILIAAAILVGGAAGVPVLSIAYSSALALLGVGLGIAQSLFGKQRYRTWEPAATIRSSQSTAEARGRS</sequence>
<keyword evidence="1" id="KW-0812">Transmembrane</keyword>
<feature type="transmembrane region" description="Helical" evidence="1">
    <location>
        <begin position="345"/>
        <end position="365"/>
    </location>
</feature>
<keyword evidence="3" id="KW-1185">Reference proteome</keyword>
<gene>
    <name evidence="2" type="ORF">KY084_03380</name>
</gene>
<organism evidence="2 3">
    <name type="scientific">Stakelama flava</name>
    <dbReference type="NCBI Taxonomy" id="2860338"/>
    <lineage>
        <taxon>Bacteria</taxon>
        <taxon>Pseudomonadati</taxon>
        <taxon>Pseudomonadota</taxon>
        <taxon>Alphaproteobacteria</taxon>
        <taxon>Sphingomonadales</taxon>
        <taxon>Sphingomonadaceae</taxon>
        <taxon>Stakelama</taxon>
    </lineage>
</organism>
<evidence type="ECO:0000256" key="1">
    <source>
        <dbReference type="SAM" id="Phobius"/>
    </source>
</evidence>
<keyword evidence="2" id="KW-0328">Glycosyltransferase</keyword>
<dbReference type="EC" id="2.4.-.-" evidence="2"/>
<feature type="transmembrane region" description="Helical" evidence="1">
    <location>
        <begin position="6"/>
        <end position="31"/>
    </location>
</feature>
<proteinExistence type="predicted"/>
<keyword evidence="1" id="KW-0472">Membrane</keyword>
<keyword evidence="1" id="KW-1133">Transmembrane helix</keyword>
<reference evidence="2 3" key="1">
    <citation type="submission" date="2021-07" db="EMBL/GenBank/DDBJ databases">
        <title>Stakelama flava sp. nov., a novel endophytic bacterium isolated from branch of Kandelia candel.</title>
        <authorList>
            <person name="Tuo L."/>
        </authorList>
    </citation>
    <scope>NUCLEOTIDE SEQUENCE [LARGE SCALE GENOMIC DNA]</scope>
    <source>
        <strain evidence="2 3">CBK3Z-3</strain>
    </source>
</reference>
<dbReference type="PANTHER" id="PTHR48090">
    <property type="entry name" value="UNDECAPRENYL-PHOSPHATE 4-DEOXY-4-FORMAMIDO-L-ARABINOSE TRANSFERASE-RELATED"/>
    <property type="match status" value="1"/>
</dbReference>
<dbReference type="Pfam" id="PF13641">
    <property type="entry name" value="Glyco_tranf_2_3"/>
    <property type="match status" value="1"/>
</dbReference>
<dbReference type="Proteomes" id="UP001197214">
    <property type="component" value="Unassembled WGS sequence"/>
</dbReference>